<dbReference type="AlphaFoldDB" id="A0AAE3E574"/>
<dbReference type="Pfam" id="PF03009">
    <property type="entry name" value="GDPD"/>
    <property type="match status" value="1"/>
</dbReference>
<keyword evidence="1" id="KW-0677">Repeat</keyword>
<dbReference type="InterPro" id="IPR018337">
    <property type="entry name" value="Cell_wall/Cho-bd_repeat"/>
</dbReference>
<keyword evidence="2" id="KW-1133">Transmembrane helix</keyword>
<sequence>MQIREVTVGCFLSATIVLVGVLWTLVVKNIELQKNSLLDNEEIQTIENETGWQQQGSDWYYYDESRNSVQNEWVEQYYYIGEDGKMVRNQYVDRFFVSQYGNWNPRFEVPYWLMHGEWKKNGNVWIYQYNGIVQTMDFSQIRSICRLGYDTSNEKTPPEQSKEAYRLAVEKGFTIVLCDLCFTKDHVPVCFHDEYINRIARDQSGQELEEEIRISNLTYEDTIQYDFGIYKGKSYEGTHLLKLEEMLELAQQLNLELYIEIKAGSKEEIKQAVELTKQYDLKLSWAGTKYDECSAVVEADDTARVSTMPRMIRDSEIEELLSLKRENNKVFFFTYDTAMLTDEVLSKLKKEGIPFEMGTIDSEIEIVNYLTENYQYCTGIESNKIVAANIDLDQVLQD</sequence>
<keyword evidence="2" id="KW-0472">Membrane</keyword>
<evidence type="ECO:0000259" key="3">
    <source>
        <dbReference type="PROSITE" id="PS51704"/>
    </source>
</evidence>
<name>A0AAE3E574_9FIRM</name>
<organism evidence="4 5">
    <name type="scientific">Anthropogastromicrobium aceti</name>
    <dbReference type="NCBI Taxonomy" id="2981768"/>
    <lineage>
        <taxon>Bacteria</taxon>
        <taxon>Bacillati</taxon>
        <taxon>Bacillota</taxon>
        <taxon>Clostridia</taxon>
        <taxon>Lachnospirales</taxon>
        <taxon>Lachnospiraceae</taxon>
        <taxon>Anthropogastromicrobium</taxon>
    </lineage>
</organism>
<evidence type="ECO:0000313" key="5">
    <source>
        <dbReference type="Proteomes" id="UP001198200"/>
    </source>
</evidence>
<protein>
    <recommendedName>
        <fullName evidence="3">GP-PDE domain-containing protein</fullName>
    </recommendedName>
</protein>
<comment type="caution">
    <text evidence="4">The sequence shown here is derived from an EMBL/GenBank/DDBJ whole genome shotgun (WGS) entry which is preliminary data.</text>
</comment>
<dbReference type="InterPro" id="IPR030395">
    <property type="entry name" value="GP_PDE_dom"/>
</dbReference>
<keyword evidence="5" id="KW-1185">Reference proteome</keyword>
<dbReference type="RefSeq" id="WP_308732160.1">
    <property type="nucleotide sequence ID" value="NZ_JAJEQN010000036.1"/>
</dbReference>
<feature type="transmembrane region" description="Helical" evidence="2">
    <location>
        <begin position="6"/>
        <end position="27"/>
    </location>
</feature>
<gene>
    <name evidence="4" type="ORF">LKD48_12560</name>
</gene>
<proteinExistence type="predicted"/>
<dbReference type="SUPFAM" id="SSF69360">
    <property type="entry name" value="Cell wall binding repeat"/>
    <property type="match status" value="1"/>
</dbReference>
<dbReference type="Gene3D" id="2.10.270.10">
    <property type="entry name" value="Cholin Binding"/>
    <property type="match status" value="1"/>
</dbReference>
<feature type="domain" description="GP-PDE" evidence="3">
    <location>
        <begin position="141"/>
        <end position="392"/>
    </location>
</feature>
<dbReference type="GO" id="GO:0008081">
    <property type="term" value="F:phosphoric diester hydrolase activity"/>
    <property type="evidence" value="ECO:0007669"/>
    <property type="project" value="InterPro"/>
</dbReference>
<evidence type="ECO:0000313" key="4">
    <source>
        <dbReference type="EMBL" id="MCC2222453.1"/>
    </source>
</evidence>
<keyword evidence="2" id="KW-0812">Transmembrane</keyword>
<dbReference type="Pfam" id="PF19085">
    <property type="entry name" value="Choline_bind_2"/>
    <property type="match status" value="1"/>
</dbReference>
<dbReference type="InterPro" id="IPR017946">
    <property type="entry name" value="PLC-like_Pdiesterase_TIM-brl"/>
</dbReference>
<accession>A0AAE3E574</accession>
<dbReference type="GO" id="GO:0006629">
    <property type="term" value="P:lipid metabolic process"/>
    <property type="evidence" value="ECO:0007669"/>
    <property type="project" value="InterPro"/>
</dbReference>
<reference evidence="4 5" key="1">
    <citation type="submission" date="2021-10" db="EMBL/GenBank/DDBJ databases">
        <title>Anaerobic single-cell dispensing facilitates the cultivation of human gut bacteria.</title>
        <authorList>
            <person name="Afrizal A."/>
        </authorList>
    </citation>
    <scope>NUCLEOTIDE SEQUENCE [LARGE SCALE GENOMIC DNA]</scope>
    <source>
        <strain evidence="4 5">CLA-AA-H224</strain>
    </source>
</reference>
<dbReference type="PANTHER" id="PTHR46211">
    <property type="entry name" value="GLYCEROPHOSPHORYL DIESTER PHOSPHODIESTERASE"/>
    <property type="match status" value="1"/>
</dbReference>
<dbReference type="SUPFAM" id="SSF51695">
    <property type="entry name" value="PLC-like phosphodiesterases"/>
    <property type="match status" value="1"/>
</dbReference>
<dbReference type="EMBL" id="JAJEQN010000036">
    <property type="protein sequence ID" value="MCC2222453.1"/>
    <property type="molecule type" value="Genomic_DNA"/>
</dbReference>
<dbReference type="PANTHER" id="PTHR46211:SF14">
    <property type="entry name" value="GLYCEROPHOSPHODIESTER PHOSPHODIESTERASE"/>
    <property type="match status" value="1"/>
</dbReference>
<evidence type="ECO:0000256" key="2">
    <source>
        <dbReference type="SAM" id="Phobius"/>
    </source>
</evidence>
<dbReference type="Gene3D" id="3.20.20.190">
    <property type="entry name" value="Phosphatidylinositol (PI) phosphodiesterase"/>
    <property type="match status" value="1"/>
</dbReference>
<dbReference type="PROSITE" id="PS51704">
    <property type="entry name" value="GP_PDE"/>
    <property type="match status" value="1"/>
</dbReference>
<evidence type="ECO:0000256" key="1">
    <source>
        <dbReference type="ARBA" id="ARBA00022737"/>
    </source>
</evidence>
<dbReference type="Proteomes" id="UP001198200">
    <property type="component" value="Unassembled WGS sequence"/>
</dbReference>